<dbReference type="PANTHER" id="PTHR33619:SF3">
    <property type="entry name" value="POLYSACCHARIDE EXPORT PROTEIN GFCE-RELATED"/>
    <property type="match status" value="1"/>
</dbReference>
<reference evidence="17 18" key="1">
    <citation type="submission" date="2019-11" db="EMBL/GenBank/DDBJ databases">
        <title>Metabolism of dissolved organic matter in forest soils.</title>
        <authorList>
            <person name="Cyle K.T."/>
            <person name="Wilhelm R.C."/>
            <person name="Martinez C.E."/>
        </authorList>
    </citation>
    <scope>NUCLEOTIDE SEQUENCE [LARGE SCALE GENOMIC DNA]</scope>
    <source>
        <strain evidence="17 18">5N</strain>
    </source>
</reference>
<dbReference type="Gene3D" id="3.30.1950.10">
    <property type="entry name" value="wza like domain"/>
    <property type="match status" value="1"/>
</dbReference>
<dbReference type="Pfam" id="PF22461">
    <property type="entry name" value="SLBB_2"/>
    <property type="match status" value="2"/>
</dbReference>
<dbReference type="GO" id="GO:0046930">
    <property type="term" value="C:pore complex"/>
    <property type="evidence" value="ECO:0007669"/>
    <property type="project" value="UniProtKB-KW"/>
</dbReference>
<evidence type="ECO:0000256" key="11">
    <source>
        <dbReference type="ARBA" id="ARBA00023136"/>
    </source>
</evidence>
<evidence type="ECO:0000259" key="15">
    <source>
        <dbReference type="Pfam" id="PF02563"/>
    </source>
</evidence>
<comment type="similarity">
    <text evidence="2">Belongs to the BexD/CtrA/VexA family.</text>
</comment>
<keyword evidence="4" id="KW-1134">Transmembrane beta strand</keyword>
<accession>A0A972NT07</accession>
<keyword evidence="12" id="KW-0564">Palmitate</keyword>
<evidence type="ECO:0000256" key="7">
    <source>
        <dbReference type="ARBA" id="ARBA00022729"/>
    </source>
</evidence>
<evidence type="ECO:0000256" key="12">
    <source>
        <dbReference type="ARBA" id="ARBA00023139"/>
    </source>
</evidence>
<keyword evidence="9" id="KW-0406">Ion transport</keyword>
<evidence type="ECO:0000313" key="17">
    <source>
        <dbReference type="EMBL" id="NPT57874.1"/>
    </source>
</evidence>
<evidence type="ECO:0000256" key="4">
    <source>
        <dbReference type="ARBA" id="ARBA00022452"/>
    </source>
</evidence>
<evidence type="ECO:0000256" key="14">
    <source>
        <dbReference type="ARBA" id="ARBA00023288"/>
    </source>
</evidence>
<evidence type="ECO:0000259" key="16">
    <source>
        <dbReference type="Pfam" id="PF22461"/>
    </source>
</evidence>
<dbReference type="Pfam" id="PF02563">
    <property type="entry name" value="Poly_export"/>
    <property type="match status" value="1"/>
</dbReference>
<evidence type="ECO:0000256" key="3">
    <source>
        <dbReference type="ARBA" id="ARBA00022448"/>
    </source>
</evidence>
<keyword evidence="5" id="KW-0762">Sugar transport</keyword>
<dbReference type="EMBL" id="WOEZ01000140">
    <property type="protein sequence ID" value="NPT57874.1"/>
    <property type="molecule type" value="Genomic_DNA"/>
</dbReference>
<evidence type="ECO:0000256" key="6">
    <source>
        <dbReference type="ARBA" id="ARBA00022692"/>
    </source>
</evidence>
<feature type="domain" description="Polysaccharide export protein N-terminal" evidence="15">
    <location>
        <begin position="57"/>
        <end position="147"/>
    </location>
</feature>
<keyword evidence="7" id="KW-0732">Signal</keyword>
<name>A0A972NT07_9BURK</name>
<dbReference type="Proteomes" id="UP000655523">
    <property type="component" value="Unassembled WGS sequence"/>
</dbReference>
<keyword evidence="8" id="KW-0625">Polysaccharide transport</keyword>
<keyword evidence="6" id="KW-0812">Transmembrane</keyword>
<keyword evidence="3" id="KW-0813">Transport</keyword>
<keyword evidence="14" id="KW-0449">Lipoprotein</keyword>
<keyword evidence="13" id="KW-0998">Cell outer membrane</keyword>
<evidence type="ECO:0000256" key="9">
    <source>
        <dbReference type="ARBA" id="ARBA00023065"/>
    </source>
</evidence>
<evidence type="ECO:0000256" key="5">
    <source>
        <dbReference type="ARBA" id="ARBA00022597"/>
    </source>
</evidence>
<dbReference type="InterPro" id="IPR054765">
    <property type="entry name" value="SLBB_dom"/>
</dbReference>
<dbReference type="GO" id="GO:0006811">
    <property type="term" value="P:monoatomic ion transport"/>
    <property type="evidence" value="ECO:0007669"/>
    <property type="project" value="UniProtKB-KW"/>
</dbReference>
<evidence type="ECO:0000256" key="10">
    <source>
        <dbReference type="ARBA" id="ARBA00023114"/>
    </source>
</evidence>
<feature type="domain" description="SLBB" evidence="16">
    <location>
        <begin position="239"/>
        <end position="321"/>
    </location>
</feature>
<organism evidence="17 18">
    <name type="scientific">Paraburkholderia elongata</name>
    <dbReference type="NCBI Taxonomy" id="2675747"/>
    <lineage>
        <taxon>Bacteria</taxon>
        <taxon>Pseudomonadati</taxon>
        <taxon>Pseudomonadota</taxon>
        <taxon>Betaproteobacteria</taxon>
        <taxon>Burkholderiales</taxon>
        <taxon>Burkholderiaceae</taxon>
        <taxon>Paraburkholderia</taxon>
    </lineage>
</organism>
<gene>
    <name evidence="17" type="ORF">GNZ13_25725</name>
</gene>
<evidence type="ECO:0000256" key="1">
    <source>
        <dbReference type="ARBA" id="ARBA00004571"/>
    </source>
</evidence>
<keyword evidence="10" id="KW-0626">Porin</keyword>
<evidence type="ECO:0000256" key="13">
    <source>
        <dbReference type="ARBA" id="ARBA00023237"/>
    </source>
</evidence>
<sequence length="351" mass="37425">MKMGKSPSVPAVSAGEATPASDLGISITPIDLTLIRQIQDAGARKSVEENQTLFAKAGAYRLGVGDVLQITVWDHPELNAALGTQTAPATSRPNDPPQGFVIDSLGNVQFPYVGNVPAVGKTVEQMRVELYAQLAKVFIRPQLTVRVASYRSQQVYVDGEVKVPGPQPVNDIQMTLYEAIGRAGGFATTADQSRMILVRDGATYRLDLSQMIAKGVNPAEIVLKGGDLLRVVARDDNGVYVMGEVNRPTTAVPMRSGTLTLSDALSQAGSINTASADAAQIYVIRGKDQSDLKVFHLDGQSPVSMVLANQFELQPRDVVYVDGNGLVRFSRVLQLLLPGVNAALTGALIAK</sequence>
<dbReference type="InterPro" id="IPR049712">
    <property type="entry name" value="Poly_export"/>
</dbReference>
<keyword evidence="11" id="KW-0472">Membrane</keyword>
<evidence type="ECO:0000313" key="18">
    <source>
        <dbReference type="Proteomes" id="UP000655523"/>
    </source>
</evidence>
<dbReference type="InterPro" id="IPR003715">
    <property type="entry name" value="Poly_export_N"/>
</dbReference>
<feature type="domain" description="SLBB" evidence="16">
    <location>
        <begin position="153"/>
        <end position="231"/>
    </location>
</feature>
<dbReference type="GO" id="GO:0009279">
    <property type="term" value="C:cell outer membrane"/>
    <property type="evidence" value="ECO:0007669"/>
    <property type="project" value="UniProtKB-SubCell"/>
</dbReference>
<evidence type="ECO:0000256" key="2">
    <source>
        <dbReference type="ARBA" id="ARBA00009450"/>
    </source>
</evidence>
<protein>
    <submittedName>
        <fullName evidence="17">Sugar ABC transporter substrate-binding protein</fullName>
    </submittedName>
</protein>
<dbReference type="PANTHER" id="PTHR33619">
    <property type="entry name" value="POLYSACCHARIDE EXPORT PROTEIN GFCE-RELATED"/>
    <property type="match status" value="1"/>
</dbReference>
<proteinExistence type="inferred from homology"/>
<dbReference type="AlphaFoldDB" id="A0A972NT07"/>
<keyword evidence="18" id="KW-1185">Reference proteome</keyword>
<dbReference type="GO" id="GO:0015288">
    <property type="term" value="F:porin activity"/>
    <property type="evidence" value="ECO:0007669"/>
    <property type="project" value="UniProtKB-KW"/>
</dbReference>
<evidence type="ECO:0000256" key="8">
    <source>
        <dbReference type="ARBA" id="ARBA00023047"/>
    </source>
</evidence>
<dbReference type="RefSeq" id="WP_172169695.1">
    <property type="nucleotide sequence ID" value="NZ_WOEZ01000140.1"/>
</dbReference>
<comment type="caution">
    <text evidence="17">The sequence shown here is derived from an EMBL/GenBank/DDBJ whole genome shotgun (WGS) entry which is preliminary data.</text>
</comment>
<dbReference type="Gene3D" id="3.10.560.10">
    <property type="entry name" value="Outer membrane lipoprotein wza domain like"/>
    <property type="match status" value="2"/>
</dbReference>
<dbReference type="GO" id="GO:0015159">
    <property type="term" value="F:polysaccharide transmembrane transporter activity"/>
    <property type="evidence" value="ECO:0007669"/>
    <property type="project" value="InterPro"/>
</dbReference>
<comment type="subcellular location">
    <subcellularLocation>
        <location evidence="1">Cell outer membrane</location>
        <topology evidence="1">Multi-pass membrane protein</topology>
    </subcellularLocation>
</comment>